<keyword evidence="4" id="KW-0067">ATP-binding</keyword>
<sequence length="506" mass="57052">MTLKYDVCDRLLRHCKNRPTGKYLGTLDTKLNEYHWTTFAEFKKRMDNFAKGLDVPQMRLCVCQNEKIANLIMDVHDLDNSPEFKSQESTRLQYLVLMQRNESTDRTLLEKRTEKAKIVLLDFDQVMFEGSKQKLMPYMLPSADDAYILTYTSGTTGNPKGVIQTMNMKMTIIRDYLCGPHNLNRLSKSDVYFSFLPYAHCFEQINMAIITYIGGRTGFIGSDPNQMMRDIAILKPTILSIVSRSFTKLYMTYYPVVKKKLGDNDKAVTAAVNDKIKQIERTGNCAAYSKMDPKDEAFSSVRDAFGGQLRMAYTGASMCLVETYKFFKAAFGIPVQTGYGCTEACGGVTLTMAEDTELGHVGALSMSTKVKLVSDPEIKSMPFASLGGEVRVKGLNVMKGYFKDPELTKEAFDENGWLKTGDIGMWDNKGRLCIIDRMKSIFKTSLGLYISPEKIEAILSTHVSSIIQIMVDGHIDKSKPYAIIFANYSEIYSMFVALSSFDSFVD</sequence>
<evidence type="ECO:0000256" key="1">
    <source>
        <dbReference type="ARBA" id="ARBA00022598"/>
    </source>
</evidence>
<dbReference type="Pfam" id="PF00501">
    <property type="entry name" value="AMP-binding"/>
    <property type="match status" value="1"/>
</dbReference>
<dbReference type="GO" id="GO:0005524">
    <property type="term" value="F:ATP binding"/>
    <property type="evidence" value="ECO:0007669"/>
    <property type="project" value="UniProtKB-KW"/>
</dbReference>
<dbReference type="PANTHER" id="PTHR43272:SF33">
    <property type="entry name" value="AMP-BINDING DOMAIN-CONTAINING PROTEIN-RELATED"/>
    <property type="match status" value="1"/>
</dbReference>
<evidence type="ECO:0000313" key="8">
    <source>
        <dbReference type="Proteomes" id="UP001626550"/>
    </source>
</evidence>
<dbReference type="EMBL" id="JBJKFK010005345">
    <property type="protein sequence ID" value="KAL3308372.1"/>
    <property type="molecule type" value="Genomic_DNA"/>
</dbReference>
<protein>
    <recommendedName>
        <fullName evidence="5">long-chain-fatty-acid--CoA ligase</fullName>
        <ecNumber evidence="5">6.2.1.3</ecNumber>
    </recommendedName>
</protein>
<keyword evidence="1 7" id="KW-0436">Ligase</keyword>
<name>A0ABD2PLG9_9PLAT</name>
<dbReference type="Proteomes" id="UP001626550">
    <property type="component" value="Unassembled WGS sequence"/>
</dbReference>
<proteinExistence type="predicted"/>
<accession>A0ABD2PLG9</accession>
<organism evidence="7 8">
    <name type="scientific">Cichlidogyrus casuarinus</name>
    <dbReference type="NCBI Taxonomy" id="1844966"/>
    <lineage>
        <taxon>Eukaryota</taxon>
        <taxon>Metazoa</taxon>
        <taxon>Spiralia</taxon>
        <taxon>Lophotrochozoa</taxon>
        <taxon>Platyhelminthes</taxon>
        <taxon>Monogenea</taxon>
        <taxon>Monopisthocotylea</taxon>
        <taxon>Dactylogyridea</taxon>
        <taxon>Ancyrocephalidae</taxon>
        <taxon>Cichlidogyrus</taxon>
    </lineage>
</organism>
<dbReference type="InterPro" id="IPR000873">
    <property type="entry name" value="AMP-dep_synth/lig_dom"/>
</dbReference>
<dbReference type="InterPro" id="IPR042099">
    <property type="entry name" value="ANL_N_sf"/>
</dbReference>
<gene>
    <name evidence="7" type="primary">ACSL6_2</name>
    <name evidence="7" type="ORF">Ciccas_013098</name>
</gene>
<evidence type="ECO:0000256" key="5">
    <source>
        <dbReference type="ARBA" id="ARBA00026121"/>
    </source>
</evidence>
<feature type="domain" description="AMP-dependent synthetase/ligase" evidence="6">
    <location>
        <begin position="102"/>
        <end position="402"/>
    </location>
</feature>
<dbReference type="PROSITE" id="PS00455">
    <property type="entry name" value="AMP_BINDING"/>
    <property type="match status" value="1"/>
</dbReference>
<evidence type="ECO:0000256" key="4">
    <source>
        <dbReference type="ARBA" id="ARBA00022840"/>
    </source>
</evidence>
<reference evidence="7 8" key="1">
    <citation type="submission" date="2024-11" db="EMBL/GenBank/DDBJ databases">
        <title>Adaptive evolution of stress response genes in parasites aligns with host niche diversity.</title>
        <authorList>
            <person name="Hahn C."/>
            <person name="Resl P."/>
        </authorList>
    </citation>
    <scope>NUCLEOTIDE SEQUENCE [LARGE SCALE GENOMIC DNA]</scope>
    <source>
        <strain evidence="7">EGGRZ-B1_66</strain>
        <tissue evidence="7">Body</tissue>
    </source>
</reference>
<dbReference type="GO" id="GO:0004467">
    <property type="term" value="F:long-chain fatty acid-CoA ligase activity"/>
    <property type="evidence" value="ECO:0007669"/>
    <property type="project" value="UniProtKB-EC"/>
</dbReference>
<dbReference type="Gene3D" id="3.40.50.12780">
    <property type="entry name" value="N-terminal domain of ligase-like"/>
    <property type="match status" value="1"/>
</dbReference>
<keyword evidence="2" id="KW-0547">Nucleotide-binding</keyword>
<dbReference type="EC" id="6.2.1.3" evidence="5"/>
<evidence type="ECO:0000313" key="7">
    <source>
        <dbReference type="EMBL" id="KAL3308372.1"/>
    </source>
</evidence>
<dbReference type="InterPro" id="IPR020845">
    <property type="entry name" value="AMP-binding_CS"/>
</dbReference>
<dbReference type="SUPFAM" id="SSF56801">
    <property type="entry name" value="Acetyl-CoA synthetase-like"/>
    <property type="match status" value="1"/>
</dbReference>
<evidence type="ECO:0000256" key="3">
    <source>
        <dbReference type="ARBA" id="ARBA00022832"/>
    </source>
</evidence>
<keyword evidence="8" id="KW-1185">Reference proteome</keyword>
<keyword evidence="3" id="KW-0276">Fatty acid metabolism</keyword>
<dbReference type="AlphaFoldDB" id="A0ABD2PLG9"/>
<evidence type="ECO:0000259" key="6">
    <source>
        <dbReference type="Pfam" id="PF00501"/>
    </source>
</evidence>
<comment type="caution">
    <text evidence="7">The sequence shown here is derived from an EMBL/GenBank/DDBJ whole genome shotgun (WGS) entry which is preliminary data.</text>
</comment>
<evidence type="ECO:0000256" key="2">
    <source>
        <dbReference type="ARBA" id="ARBA00022741"/>
    </source>
</evidence>
<dbReference type="PANTHER" id="PTHR43272">
    <property type="entry name" value="LONG-CHAIN-FATTY-ACID--COA LIGASE"/>
    <property type="match status" value="1"/>
</dbReference>
<keyword evidence="3" id="KW-0443">Lipid metabolism</keyword>